<accession>B1Y664</accession>
<dbReference type="InterPro" id="IPR004358">
    <property type="entry name" value="Sig_transdc_His_kin-like_C"/>
</dbReference>
<dbReference type="EC" id="2.7.13.3" evidence="2"/>
<dbReference type="InterPro" id="IPR005467">
    <property type="entry name" value="His_kinase_dom"/>
</dbReference>
<evidence type="ECO:0000259" key="7">
    <source>
        <dbReference type="PROSITE" id="PS50109"/>
    </source>
</evidence>
<dbReference type="CDD" id="cd00082">
    <property type="entry name" value="HisKA"/>
    <property type="match status" value="1"/>
</dbReference>
<dbReference type="EMBL" id="CP001013">
    <property type="protein sequence ID" value="ACB33569.1"/>
    <property type="molecule type" value="Genomic_DNA"/>
</dbReference>
<dbReference type="AlphaFoldDB" id="B1Y664"/>
<dbReference type="Pfam" id="PF00512">
    <property type="entry name" value="HisKA"/>
    <property type="match status" value="1"/>
</dbReference>
<dbReference type="GO" id="GO:0009927">
    <property type="term" value="F:histidine phosphotransfer kinase activity"/>
    <property type="evidence" value="ECO:0007669"/>
    <property type="project" value="TreeGrafter"/>
</dbReference>
<dbReference type="GO" id="GO:0000155">
    <property type="term" value="F:phosphorelay sensor kinase activity"/>
    <property type="evidence" value="ECO:0007669"/>
    <property type="project" value="InterPro"/>
</dbReference>
<proteinExistence type="predicted"/>
<evidence type="ECO:0000259" key="8">
    <source>
        <dbReference type="PROSITE" id="PS50110"/>
    </source>
</evidence>
<dbReference type="Gene3D" id="3.40.50.2300">
    <property type="match status" value="1"/>
</dbReference>
<name>B1Y664_LEPCP</name>
<dbReference type="SUPFAM" id="SSF55874">
    <property type="entry name" value="ATPase domain of HSP90 chaperone/DNA topoisomerase II/histidine kinase"/>
    <property type="match status" value="1"/>
</dbReference>
<dbReference type="PROSITE" id="PS51257">
    <property type="entry name" value="PROKAR_LIPOPROTEIN"/>
    <property type="match status" value="1"/>
</dbReference>
<evidence type="ECO:0000256" key="1">
    <source>
        <dbReference type="ARBA" id="ARBA00000085"/>
    </source>
</evidence>
<reference evidence="9 10" key="1">
    <citation type="submission" date="2008-03" db="EMBL/GenBank/DDBJ databases">
        <title>Complete sequence of Leptothrix cholodnii SP-6.</title>
        <authorList>
            <consortium name="US DOE Joint Genome Institute"/>
            <person name="Copeland A."/>
            <person name="Lucas S."/>
            <person name="Lapidus A."/>
            <person name="Glavina del Rio T."/>
            <person name="Dalin E."/>
            <person name="Tice H."/>
            <person name="Bruce D."/>
            <person name="Goodwin L."/>
            <person name="Pitluck S."/>
            <person name="Chertkov O."/>
            <person name="Brettin T."/>
            <person name="Detter J.C."/>
            <person name="Han C."/>
            <person name="Kuske C.R."/>
            <person name="Schmutz J."/>
            <person name="Larimer F."/>
            <person name="Land M."/>
            <person name="Hauser L."/>
            <person name="Kyrpides N."/>
            <person name="Lykidis A."/>
            <person name="Emerson D."/>
            <person name="Richardson P."/>
        </authorList>
    </citation>
    <scope>NUCLEOTIDE SEQUENCE [LARGE SCALE GENOMIC DNA]</scope>
    <source>
        <strain evidence="10">ATCC 51168 / LMG 8142 / SP-6</strain>
    </source>
</reference>
<evidence type="ECO:0000256" key="6">
    <source>
        <dbReference type="PROSITE-ProRule" id="PRU00169"/>
    </source>
</evidence>
<organism evidence="9 10">
    <name type="scientific">Leptothrix cholodnii (strain ATCC 51168 / LMG 8142 / SP-6)</name>
    <name type="common">Leptothrix discophora (strain SP-6)</name>
    <dbReference type="NCBI Taxonomy" id="395495"/>
    <lineage>
        <taxon>Bacteria</taxon>
        <taxon>Pseudomonadati</taxon>
        <taxon>Pseudomonadota</taxon>
        <taxon>Betaproteobacteria</taxon>
        <taxon>Burkholderiales</taxon>
        <taxon>Sphaerotilaceae</taxon>
        <taxon>Leptothrix</taxon>
    </lineage>
</organism>
<evidence type="ECO:0000256" key="3">
    <source>
        <dbReference type="ARBA" id="ARBA00022553"/>
    </source>
</evidence>
<evidence type="ECO:0000256" key="2">
    <source>
        <dbReference type="ARBA" id="ARBA00012438"/>
    </source>
</evidence>
<dbReference type="STRING" id="395495.Lcho_1300"/>
<dbReference type="Proteomes" id="UP000001693">
    <property type="component" value="Chromosome"/>
</dbReference>
<feature type="domain" description="Histidine kinase" evidence="7">
    <location>
        <begin position="99"/>
        <end position="322"/>
    </location>
</feature>
<dbReference type="SUPFAM" id="SSF52172">
    <property type="entry name" value="CheY-like"/>
    <property type="match status" value="1"/>
</dbReference>
<dbReference type="HOGENOM" id="CLU_000445_114_75_4"/>
<sequence precursor="true">MSRAGAGPAWAAITLLACIGLLVAQAWPLRLALAALIVLAATVMAVTVRRQAEALAQALTLKRCTEDLAGQLSLEKAAADQARRVAEAANRAKTQFFSAASHDLRQPLHALGLFAETLRRKQGRTGAAADDDEVAQLVHDIVESVGALEGLFDELLDLTHIDSGGVDVRPRACAMAEIYMRLRLHFEPVAFDKGLTLDFFGGHHAVQADPVLVERILRNLVSNAIRYTEDGGVIVGCRSRGGQRLVQVWDSGIGISAEALPRIFDEFYQVGGRRPLEPHHRKGMGLGLAIVKRLAGLMDAPLTVCSKVERGSVFSLTLPAAVAEPMPGAVVLAHELPQVTLHGRRVVVVEDDAAVLTSLRGLLESWGAQVVAFDRAQTACSWAQQHPGSAPDLLIVDHGLPEGCTGTEVIVALRAVWGPGLPAVMVTGHTLHDHETEAAAGNYHVLFKPLAPNRLRAMVSFKLGSRAA</sequence>
<comment type="catalytic activity">
    <reaction evidence="1">
        <text>ATP + protein L-histidine = ADP + protein N-phospho-L-histidine.</text>
        <dbReference type="EC" id="2.7.13.3"/>
    </reaction>
</comment>
<dbReference type="OrthoDB" id="6114847at2"/>
<dbReference type="SMART" id="SM00387">
    <property type="entry name" value="HATPase_c"/>
    <property type="match status" value="1"/>
</dbReference>
<dbReference type="InterPro" id="IPR011006">
    <property type="entry name" value="CheY-like_superfamily"/>
</dbReference>
<dbReference type="Pfam" id="PF00072">
    <property type="entry name" value="Response_reg"/>
    <property type="match status" value="1"/>
</dbReference>
<gene>
    <name evidence="9" type="ordered locus">Lcho_1300</name>
</gene>
<dbReference type="Gene3D" id="1.10.287.130">
    <property type="match status" value="1"/>
</dbReference>
<dbReference type="GO" id="GO:0005886">
    <property type="term" value="C:plasma membrane"/>
    <property type="evidence" value="ECO:0007669"/>
    <property type="project" value="TreeGrafter"/>
</dbReference>
<dbReference type="KEGG" id="lch:Lcho_1300"/>
<dbReference type="InterPro" id="IPR003594">
    <property type="entry name" value="HATPase_dom"/>
</dbReference>
<dbReference type="InterPro" id="IPR003661">
    <property type="entry name" value="HisK_dim/P_dom"/>
</dbReference>
<dbReference type="PROSITE" id="PS50109">
    <property type="entry name" value="HIS_KIN"/>
    <property type="match status" value="1"/>
</dbReference>
<keyword evidence="3 6" id="KW-0597">Phosphoprotein</keyword>
<evidence type="ECO:0000256" key="5">
    <source>
        <dbReference type="ARBA" id="ARBA00022777"/>
    </source>
</evidence>
<dbReference type="InterPro" id="IPR001789">
    <property type="entry name" value="Sig_transdc_resp-reg_receiver"/>
</dbReference>
<keyword evidence="5 9" id="KW-0418">Kinase</keyword>
<feature type="domain" description="Response regulatory" evidence="8">
    <location>
        <begin position="345"/>
        <end position="463"/>
    </location>
</feature>
<feature type="modified residue" description="4-aspartylphosphate" evidence="6">
    <location>
        <position position="397"/>
    </location>
</feature>
<dbReference type="Pfam" id="PF02518">
    <property type="entry name" value="HATPase_c"/>
    <property type="match status" value="1"/>
</dbReference>
<dbReference type="RefSeq" id="WP_012346331.1">
    <property type="nucleotide sequence ID" value="NC_010524.1"/>
</dbReference>
<dbReference type="SMART" id="SM00388">
    <property type="entry name" value="HisKA"/>
    <property type="match status" value="1"/>
</dbReference>
<keyword evidence="10" id="KW-1185">Reference proteome</keyword>
<dbReference type="PRINTS" id="PR00344">
    <property type="entry name" value="BCTRLSENSOR"/>
</dbReference>
<evidence type="ECO:0000256" key="4">
    <source>
        <dbReference type="ARBA" id="ARBA00022679"/>
    </source>
</evidence>
<dbReference type="InterPro" id="IPR036097">
    <property type="entry name" value="HisK_dim/P_sf"/>
</dbReference>
<dbReference type="SMART" id="SM00448">
    <property type="entry name" value="REC"/>
    <property type="match status" value="1"/>
</dbReference>
<dbReference type="InterPro" id="IPR036890">
    <property type="entry name" value="HATPase_C_sf"/>
</dbReference>
<dbReference type="PANTHER" id="PTHR43047:SF9">
    <property type="entry name" value="HISTIDINE KINASE"/>
    <property type="match status" value="1"/>
</dbReference>
<dbReference type="eggNOG" id="COG2204">
    <property type="taxonomic scope" value="Bacteria"/>
</dbReference>
<dbReference type="eggNOG" id="COG2205">
    <property type="taxonomic scope" value="Bacteria"/>
</dbReference>
<dbReference type="PROSITE" id="PS50110">
    <property type="entry name" value="RESPONSE_REGULATORY"/>
    <property type="match status" value="1"/>
</dbReference>
<keyword evidence="4" id="KW-0808">Transferase</keyword>
<dbReference type="Gene3D" id="3.30.565.10">
    <property type="entry name" value="Histidine kinase-like ATPase, C-terminal domain"/>
    <property type="match status" value="1"/>
</dbReference>
<evidence type="ECO:0000313" key="10">
    <source>
        <dbReference type="Proteomes" id="UP000001693"/>
    </source>
</evidence>
<protein>
    <recommendedName>
        <fullName evidence="2">histidine kinase</fullName>
        <ecNumber evidence="2">2.7.13.3</ecNumber>
    </recommendedName>
</protein>
<dbReference type="PANTHER" id="PTHR43047">
    <property type="entry name" value="TWO-COMPONENT HISTIDINE PROTEIN KINASE"/>
    <property type="match status" value="1"/>
</dbReference>
<evidence type="ECO:0000313" key="9">
    <source>
        <dbReference type="EMBL" id="ACB33569.1"/>
    </source>
</evidence>
<dbReference type="SUPFAM" id="SSF47384">
    <property type="entry name" value="Homodimeric domain of signal transducing histidine kinase"/>
    <property type="match status" value="1"/>
</dbReference>